<protein>
    <submittedName>
        <fullName evidence="1">Uncharacterized protein</fullName>
    </submittedName>
</protein>
<reference evidence="1 2" key="1">
    <citation type="submission" date="2020-02" db="EMBL/GenBank/DDBJ databases">
        <title>Shewanella WXL01 sp. nov., a marine bacterium isolated from green algae in Luhuitou Fringing Reef (Northern South China Sea).</title>
        <authorList>
            <person name="Wang X."/>
        </authorList>
    </citation>
    <scope>NUCLEOTIDE SEQUENCE [LARGE SCALE GENOMIC DNA]</scope>
    <source>
        <strain evidence="1 2">MCCC 1A01895</strain>
    </source>
</reference>
<organism evidence="1 2">
    <name type="scientific">Shewanella intestini</name>
    <dbReference type="NCBI Taxonomy" id="2017544"/>
    <lineage>
        <taxon>Bacteria</taxon>
        <taxon>Pseudomonadati</taxon>
        <taxon>Pseudomonadota</taxon>
        <taxon>Gammaproteobacteria</taxon>
        <taxon>Alteromonadales</taxon>
        <taxon>Shewanellaceae</taxon>
        <taxon>Shewanella</taxon>
    </lineage>
</organism>
<proteinExistence type="predicted"/>
<comment type="caution">
    <text evidence="1">The sequence shown here is derived from an EMBL/GenBank/DDBJ whole genome shotgun (WGS) entry which is preliminary data.</text>
</comment>
<evidence type="ECO:0000313" key="1">
    <source>
        <dbReference type="EMBL" id="MBR9728001.1"/>
    </source>
</evidence>
<keyword evidence="2" id="KW-1185">Reference proteome</keyword>
<name>A0ABS5I290_9GAMM</name>
<dbReference type="Proteomes" id="UP000811844">
    <property type="component" value="Unassembled WGS sequence"/>
</dbReference>
<dbReference type="RefSeq" id="WP_153664282.1">
    <property type="nucleotide sequence ID" value="NZ_JAAIKR010000006.1"/>
</dbReference>
<accession>A0ABS5I290</accession>
<evidence type="ECO:0000313" key="2">
    <source>
        <dbReference type="Proteomes" id="UP000811844"/>
    </source>
</evidence>
<dbReference type="EMBL" id="JAAIKR010000006">
    <property type="protein sequence ID" value="MBR9728001.1"/>
    <property type="molecule type" value="Genomic_DNA"/>
</dbReference>
<sequence>MTTYNVKRTTDASDLTVYNICLGDIELHTEYSKNSANAVKERLEGGEKLSSILSDFFDKQTRAFHSEIEALKCSQQEWAQVEAQLKNTIVQLRATIETLASQKPLIQHRLSSMSSFTLAEVRELTAYCGLFIKHGFQRHWDVNEYLDKTNGWGNFPTIRSLNTHANGYTVNGILKRYYAIVCEILEIGSDNGTPLISSDHY</sequence>
<gene>
    <name evidence="1" type="ORF">G3R48_08400</name>
</gene>